<dbReference type="PRINTS" id="PR00301">
    <property type="entry name" value="HEATSHOCK70"/>
</dbReference>
<dbReference type="PROSITE" id="PS01036">
    <property type="entry name" value="HSP70_3"/>
    <property type="match status" value="1"/>
</dbReference>
<dbReference type="SUPFAM" id="SSF100920">
    <property type="entry name" value="Heat shock protein 70kD (HSP70), peptide-binding domain"/>
    <property type="match status" value="1"/>
</dbReference>
<dbReference type="SUPFAM" id="SSF53067">
    <property type="entry name" value="Actin-like ATPase domain"/>
    <property type="match status" value="2"/>
</dbReference>
<dbReference type="Pfam" id="PF00012">
    <property type="entry name" value="HSP70"/>
    <property type="match status" value="1"/>
</dbReference>
<protein>
    <submittedName>
        <fullName evidence="11">Ssc1p</fullName>
    </submittedName>
</protein>
<evidence type="ECO:0000256" key="6">
    <source>
        <dbReference type="ARBA" id="ARBA00023128"/>
    </source>
</evidence>
<dbReference type="GO" id="GO:0005759">
    <property type="term" value="C:mitochondrial matrix"/>
    <property type="evidence" value="ECO:0007669"/>
    <property type="project" value="UniProtKB-SubCell"/>
</dbReference>
<dbReference type="OrthoDB" id="2401965at2759"/>
<evidence type="ECO:0000313" key="11">
    <source>
        <dbReference type="EMBL" id="EHN01678.1"/>
    </source>
</evidence>
<dbReference type="FunFam" id="3.90.640.10:FF:000003">
    <property type="entry name" value="Molecular chaperone DnaK"/>
    <property type="match status" value="1"/>
</dbReference>
<keyword evidence="5" id="KW-0809">Transit peptide</keyword>
<dbReference type="PANTHER" id="PTHR19375">
    <property type="entry name" value="HEAT SHOCK PROTEIN 70KDA"/>
    <property type="match status" value="1"/>
</dbReference>
<dbReference type="FunFam" id="3.30.420.40:FF:000004">
    <property type="entry name" value="Molecular chaperone DnaK"/>
    <property type="match status" value="1"/>
</dbReference>
<keyword evidence="4 8" id="KW-0067">ATP-binding</keyword>
<dbReference type="InterPro" id="IPR029047">
    <property type="entry name" value="HSP70_peptide-bd_sf"/>
</dbReference>
<evidence type="ECO:0000256" key="8">
    <source>
        <dbReference type="RuleBase" id="RU003322"/>
    </source>
</evidence>
<dbReference type="CDD" id="cd11734">
    <property type="entry name" value="ASKHA_NBD_HSP70_Ssc1_3"/>
    <property type="match status" value="1"/>
</dbReference>
<accession>H0GX01</accession>
<proteinExistence type="inferred from homology"/>
<dbReference type="FunFam" id="1.20.1270.10:FF:000007">
    <property type="entry name" value="Heat shock protein, mitochondrial"/>
    <property type="match status" value="1"/>
</dbReference>
<reference evidence="11 12" key="1">
    <citation type="journal article" date="2012" name="FEMS Yeast Res.">
        <title>The genome sequence of the wine yeast VIN7 reveals an allotriploid hybrid genome with Saccharomyces cerevisiae and Saccharomyces kudriavzevii origins.</title>
        <authorList>
            <person name="Borneman A.R."/>
            <person name="Desany B.A."/>
            <person name="Riches D."/>
            <person name="Affourtit J.P."/>
            <person name="Forgan A.H."/>
            <person name="Pretorius I.S."/>
            <person name="Egholm M."/>
            <person name="Chambers P.J."/>
        </authorList>
    </citation>
    <scope>NUCLEOTIDE SEQUENCE [LARGE SCALE GENOMIC DNA]</scope>
    <source>
        <strain evidence="11 12">VIN7</strain>
    </source>
</reference>
<dbReference type="HOGENOM" id="CLU_005965_2_1_1"/>
<dbReference type="AlphaFoldDB" id="H0GX01"/>
<evidence type="ECO:0000256" key="10">
    <source>
        <dbReference type="SAM" id="MobiDB-lite"/>
    </source>
</evidence>
<dbReference type="Proteomes" id="UP000009009">
    <property type="component" value="Unassembled WGS sequence"/>
</dbReference>
<gene>
    <name evidence="11" type="ORF">VIN7_8068</name>
</gene>
<dbReference type="InterPro" id="IPR043129">
    <property type="entry name" value="ATPase_NBD"/>
</dbReference>
<keyword evidence="9" id="KW-0175">Coiled coil</keyword>
<evidence type="ECO:0000256" key="9">
    <source>
        <dbReference type="SAM" id="Coils"/>
    </source>
</evidence>
<dbReference type="NCBIfam" id="NF001413">
    <property type="entry name" value="PRK00290.1"/>
    <property type="match status" value="1"/>
</dbReference>
<dbReference type="Gene3D" id="1.20.1270.10">
    <property type="match status" value="1"/>
</dbReference>
<feature type="region of interest" description="Disordered" evidence="10">
    <location>
        <begin position="630"/>
        <end position="657"/>
    </location>
</feature>
<dbReference type="InterPro" id="IPR029048">
    <property type="entry name" value="HSP70_C_sf"/>
</dbReference>
<feature type="coiled-coil region" evidence="9">
    <location>
        <begin position="559"/>
        <end position="586"/>
    </location>
</feature>
<keyword evidence="12" id="KW-1185">Reference proteome</keyword>
<dbReference type="FunFam" id="2.60.34.10:FF:000014">
    <property type="entry name" value="Chaperone protein DnaK HSP70"/>
    <property type="match status" value="1"/>
</dbReference>
<keyword evidence="3 8" id="KW-0547">Nucleotide-binding</keyword>
<feature type="compositionally biased region" description="Low complexity" evidence="10">
    <location>
        <begin position="634"/>
        <end position="657"/>
    </location>
</feature>
<dbReference type="Gene3D" id="2.60.34.10">
    <property type="entry name" value="Substrate Binding Domain Of DNAk, Chain A, domain 1"/>
    <property type="match status" value="1"/>
</dbReference>
<dbReference type="InterPro" id="IPR018181">
    <property type="entry name" value="Heat_shock_70_CS"/>
</dbReference>
<evidence type="ECO:0000256" key="5">
    <source>
        <dbReference type="ARBA" id="ARBA00022946"/>
    </source>
</evidence>
<keyword evidence="7" id="KW-0143">Chaperone</keyword>
<dbReference type="NCBIfam" id="TIGR02350">
    <property type="entry name" value="prok_dnaK"/>
    <property type="match status" value="1"/>
</dbReference>
<organism evidence="11 12">
    <name type="scientific">Saccharomyces cerevisiae x Saccharomyces kudriavzevii (strain VIN7)</name>
    <name type="common">Yeast</name>
    <dbReference type="NCBI Taxonomy" id="1095631"/>
    <lineage>
        <taxon>Eukaryota</taxon>
        <taxon>Fungi</taxon>
        <taxon>Dikarya</taxon>
        <taxon>Ascomycota</taxon>
        <taxon>Saccharomycotina</taxon>
        <taxon>Saccharomycetes</taxon>
        <taxon>Saccharomycetales</taxon>
        <taxon>Saccharomycetaceae</taxon>
        <taxon>Saccharomyces</taxon>
    </lineage>
</organism>
<keyword evidence="6" id="KW-0496">Mitochondrion</keyword>
<dbReference type="Gene3D" id="3.90.640.10">
    <property type="entry name" value="Actin, Chain A, domain 4"/>
    <property type="match status" value="1"/>
</dbReference>
<dbReference type="InterPro" id="IPR012725">
    <property type="entry name" value="Chaperone_DnaK"/>
</dbReference>
<dbReference type="PROSITE" id="PS00297">
    <property type="entry name" value="HSP70_1"/>
    <property type="match status" value="1"/>
</dbReference>
<dbReference type="SUPFAM" id="SSF100934">
    <property type="entry name" value="Heat shock protein 70kD (HSP70), C-terminal subdomain"/>
    <property type="match status" value="1"/>
</dbReference>
<evidence type="ECO:0000256" key="3">
    <source>
        <dbReference type="ARBA" id="ARBA00022741"/>
    </source>
</evidence>
<evidence type="ECO:0000256" key="1">
    <source>
        <dbReference type="ARBA" id="ARBA00004305"/>
    </source>
</evidence>
<sequence>MLAAKNILNKSSLSNSFRIATRLQSTKVQGSVIGIDLGTTNSAVAIMEGKVPKIIENAEGSRTTPSVVAFTKEGERLVGIPAKRQAVVNPENTLFATKRLIGRRFEDAEVQRDIKQVPYKIVKHSNGDAWVEARGQTYSPAQIGGFVLNKMKETAEAYLGKPAKNAVVTVPAYFNDSQRQATKDAGQIVGLNVLRVVNEPTAAALAYGLEKSDSKVVAVFDLGGGTFDISILDIDNGVFEVKSTNGDTHLGGEDFDIYLLREIVSRFKSETGIDLENDRMAIQRIREAAEKAKIELSSTVSTDINLPFITADASGPKHINMKFSRAQFETLTAPLVKRTVDPVKKALKDAGLSTSDIAEVLLVGGMSRMPKVVETVKSLFGRDPSKAVNPDEAVAIGAAVQGAVLSGEVTDVLLLDVTPLSLGIETLGGVFTRLIPRNTTIPTKKSQIFSTAAAGQTSVEIRVFQGERELVRDNKLIGNFTLAGIPPAPKGVPQIEVTFDIDADGIINVSARDKATNKDSSITVAGSSGLSENEIEQMVNDAEKFKSQDEARKQAIETANKADQLANDTENSLKEFEGKVDKTEAQKVKDQITSLKELIARVQGGEEVNAEELKTKTEELQTSSMKLFEQIYKNDSNNNNNGSNDSSNNTESGETKQ</sequence>
<comment type="similarity">
    <text evidence="2 8">Belongs to the heat shock protein 70 family.</text>
</comment>
<comment type="caution">
    <text evidence="11">The sequence shown here is derived from an EMBL/GenBank/DDBJ whole genome shotgun (WGS) entry which is preliminary data.</text>
</comment>
<comment type="subcellular location">
    <subcellularLocation>
        <location evidence="1">Mitochondrion matrix</location>
    </subcellularLocation>
</comment>
<dbReference type="HAMAP" id="MF_00332">
    <property type="entry name" value="DnaK"/>
    <property type="match status" value="1"/>
</dbReference>
<dbReference type="PROSITE" id="PS00329">
    <property type="entry name" value="HSP70_2"/>
    <property type="match status" value="1"/>
</dbReference>
<dbReference type="InterPro" id="IPR013126">
    <property type="entry name" value="Hsp_70_fam"/>
</dbReference>
<dbReference type="EMBL" id="AGVY01000275">
    <property type="protein sequence ID" value="EHN01678.1"/>
    <property type="molecule type" value="Genomic_DNA"/>
</dbReference>
<evidence type="ECO:0000256" key="2">
    <source>
        <dbReference type="ARBA" id="ARBA00007381"/>
    </source>
</evidence>
<dbReference type="Gene3D" id="3.30.420.40">
    <property type="match status" value="2"/>
</dbReference>
<evidence type="ECO:0000313" key="12">
    <source>
        <dbReference type="Proteomes" id="UP000009009"/>
    </source>
</evidence>
<dbReference type="GO" id="GO:0140662">
    <property type="term" value="F:ATP-dependent protein folding chaperone"/>
    <property type="evidence" value="ECO:0007669"/>
    <property type="project" value="InterPro"/>
</dbReference>
<name>H0GX01_SACCK</name>
<dbReference type="PhylomeDB" id="H0GX01"/>
<dbReference type="GO" id="GO:0005524">
    <property type="term" value="F:ATP binding"/>
    <property type="evidence" value="ECO:0007669"/>
    <property type="project" value="UniProtKB-KW"/>
</dbReference>
<dbReference type="FunFam" id="3.30.30.30:FF:000003">
    <property type="entry name" value="Heat shock protein 9"/>
    <property type="match status" value="1"/>
</dbReference>
<evidence type="ECO:0000256" key="4">
    <source>
        <dbReference type="ARBA" id="ARBA00022840"/>
    </source>
</evidence>
<dbReference type="GO" id="GO:0051082">
    <property type="term" value="F:unfolded protein binding"/>
    <property type="evidence" value="ECO:0007669"/>
    <property type="project" value="InterPro"/>
</dbReference>
<evidence type="ECO:0000256" key="7">
    <source>
        <dbReference type="ARBA" id="ARBA00023186"/>
    </source>
</evidence>